<keyword evidence="4" id="KW-1185">Reference proteome</keyword>
<name>A0AAW9R2C5_9GAMM</name>
<evidence type="ECO:0000313" key="3">
    <source>
        <dbReference type="EMBL" id="MEJ1249910.1"/>
    </source>
</evidence>
<dbReference type="Proteomes" id="UP001364472">
    <property type="component" value="Unassembled WGS sequence"/>
</dbReference>
<comment type="caution">
    <text evidence="3">The sequence shown here is derived from an EMBL/GenBank/DDBJ whole genome shotgun (WGS) entry which is preliminary data.</text>
</comment>
<dbReference type="InterPro" id="IPR004045">
    <property type="entry name" value="Glutathione_S-Trfase_N"/>
</dbReference>
<sequence length="213" mass="23446">MMPTLKTDTPLLYAAPLSGYSYKVVLTLRLLGMEYALRVVDLSVPRALRPAEFRAVARFGEVPVLLIDGLALCQSNAILEYLARRQSALHEGDESQRLKVREWLAWECERIGLNLAHACAARHFGHHPEAVASWYQARAVEDFSRLAQALADRPFLVGDAPTIADIACFAWQPYAKALGLFVPLPPAVEAWQKRIRALPGFVAPADAFAGAAP</sequence>
<dbReference type="SFLD" id="SFLDS00019">
    <property type="entry name" value="Glutathione_Transferase_(cytos"/>
    <property type="match status" value="1"/>
</dbReference>
<evidence type="ECO:0000259" key="2">
    <source>
        <dbReference type="PROSITE" id="PS50405"/>
    </source>
</evidence>
<dbReference type="PROSITE" id="PS50405">
    <property type="entry name" value="GST_CTER"/>
    <property type="match status" value="1"/>
</dbReference>
<dbReference type="Pfam" id="PF13410">
    <property type="entry name" value="GST_C_2"/>
    <property type="match status" value="1"/>
</dbReference>
<dbReference type="InterPro" id="IPR010987">
    <property type="entry name" value="Glutathione-S-Trfase_C-like"/>
</dbReference>
<gene>
    <name evidence="3" type="ORF">WB794_09525</name>
</gene>
<protein>
    <submittedName>
        <fullName evidence="3">Glutathione S-transferase family protein</fullName>
    </submittedName>
</protein>
<dbReference type="Pfam" id="PF13409">
    <property type="entry name" value="GST_N_2"/>
    <property type="match status" value="1"/>
</dbReference>
<dbReference type="SUPFAM" id="SSF52833">
    <property type="entry name" value="Thioredoxin-like"/>
    <property type="match status" value="1"/>
</dbReference>
<dbReference type="EMBL" id="JBBDHC010000013">
    <property type="protein sequence ID" value="MEJ1249910.1"/>
    <property type="molecule type" value="Genomic_DNA"/>
</dbReference>
<dbReference type="PANTHER" id="PTHR44051:SF8">
    <property type="entry name" value="GLUTATHIONE S-TRANSFERASE GSTA"/>
    <property type="match status" value="1"/>
</dbReference>
<dbReference type="AlphaFoldDB" id="A0AAW9R2C5"/>
<accession>A0AAW9R2C5</accession>
<dbReference type="SFLD" id="SFLDG00358">
    <property type="entry name" value="Main_(cytGST)"/>
    <property type="match status" value="1"/>
</dbReference>
<dbReference type="Gene3D" id="1.20.1050.10">
    <property type="match status" value="1"/>
</dbReference>
<evidence type="ECO:0000259" key="1">
    <source>
        <dbReference type="PROSITE" id="PS50404"/>
    </source>
</evidence>
<reference evidence="3 4" key="1">
    <citation type="journal article" date="2016" name="Antonie Van Leeuwenhoek">
        <title>Denitratimonas tolerans gen. nov., sp. nov., a denitrifying bacterium isolated from a bioreactor for tannery wastewater treatment.</title>
        <authorList>
            <person name="Han S.I."/>
            <person name="Kim J.O."/>
            <person name="Lee Y.R."/>
            <person name="Ekpeghere K.I."/>
            <person name="Koh S.C."/>
            <person name="Whang K.S."/>
        </authorList>
    </citation>
    <scope>NUCLEOTIDE SEQUENCE [LARGE SCALE GENOMIC DNA]</scope>
    <source>
        <strain evidence="3 4">KACC 17565</strain>
    </source>
</reference>
<dbReference type="InterPro" id="IPR036249">
    <property type="entry name" value="Thioredoxin-like_sf"/>
</dbReference>
<dbReference type="InterPro" id="IPR036282">
    <property type="entry name" value="Glutathione-S-Trfase_C_sf"/>
</dbReference>
<dbReference type="InterPro" id="IPR040079">
    <property type="entry name" value="Glutathione_S-Trfase"/>
</dbReference>
<proteinExistence type="predicted"/>
<dbReference type="PANTHER" id="PTHR44051">
    <property type="entry name" value="GLUTATHIONE S-TRANSFERASE-RELATED"/>
    <property type="match status" value="1"/>
</dbReference>
<feature type="domain" description="GST N-terminal" evidence="1">
    <location>
        <begin position="8"/>
        <end position="90"/>
    </location>
</feature>
<dbReference type="PROSITE" id="PS50404">
    <property type="entry name" value="GST_NTER"/>
    <property type="match status" value="1"/>
</dbReference>
<dbReference type="SUPFAM" id="SSF47616">
    <property type="entry name" value="GST C-terminal domain-like"/>
    <property type="match status" value="1"/>
</dbReference>
<dbReference type="RefSeq" id="WP_337335629.1">
    <property type="nucleotide sequence ID" value="NZ_JBBDHC010000013.1"/>
</dbReference>
<organism evidence="3 4">
    <name type="scientific">Denitratimonas tolerans</name>
    <dbReference type="NCBI Taxonomy" id="1338420"/>
    <lineage>
        <taxon>Bacteria</taxon>
        <taxon>Pseudomonadati</taxon>
        <taxon>Pseudomonadota</taxon>
        <taxon>Gammaproteobacteria</taxon>
        <taxon>Lysobacterales</taxon>
        <taxon>Lysobacteraceae</taxon>
        <taxon>Denitratimonas</taxon>
    </lineage>
</organism>
<evidence type="ECO:0000313" key="4">
    <source>
        <dbReference type="Proteomes" id="UP001364472"/>
    </source>
</evidence>
<feature type="domain" description="GST C-terminal" evidence="2">
    <location>
        <begin position="93"/>
        <end position="213"/>
    </location>
</feature>
<dbReference type="Gene3D" id="3.40.30.10">
    <property type="entry name" value="Glutaredoxin"/>
    <property type="match status" value="1"/>
</dbReference>